<feature type="signal peptide" evidence="1">
    <location>
        <begin position="1"/>
        <end position="18"/>
    </location>
</feature>
<protein>
    <submittedName>
        <fullName evidence="2">Uncharacterized protein</fullName>
    </submittedName>
</protein>
<gene>
    <name evidence="2" type="ORF">ONZ51_g2511</name>
</gene>
<dbReference type="PANTHER" id="PTHR37487">
    <property type="entry name" value="CHROMOSOME 1, WHOLE GENOME SHOTGUN SEQUENCE"/>
    <property type="match status" value="1"/>
</dbReference>
<evidence type="ECO:0000256" key="1">
    <source>
        <dbReference type="SAM" id="SignalP"/>
    </source>
</evidence>
<dbReference type="Proteomes" id="UP001215151">
    <property type="component" value="Unassembled WGS sequence"/>
</dbReference>
<evidence type="ECO:0000313" key="2">
    <source>
        <dbReference type="EMBL" id="KAJ8490131.1"/>
    </source>
</evidence>
<reference evidence="2" key="1">
    <citation type="submission" date="2022-11" db="EMBL/GenBank/DDBJ databases">
        <title>Genome Sequence of Cubamyces cubensis.</title>
        <authorList>
            <person name="Buettner E."/>
        </authorList>
    </citation>
    <scope>NUCLEOTIDE SEQUENCE</scope>
    <source>
        <strain evidence="2">MPL-01</strain>
    </source>
</reference>
<comment type="caution">
    <text evidence="2">The sequence shown here is derived from an EMBL/GenBank/DDBJ whole genome shotgun (WGS) entry which is preliminary data.</text>
</comment>
<accession>A0AAD7XEF6</accession>
<evidence type="ECO:0000313" key="3">
    <source>
        <dbReference type="Proteomes" id="UP001215151"/>
    </source>
</evidence>
<proteinExistence type="predicted"/>
<dbReference type="EMBL" id="JAPEVG010000039">
    <property type="protein sequence ID" value="KAJ8490131.1"/>
    <property type="molecule type" value="Genomic_DNA"/>
</dbReference>
<keyword evidence="1" id="KW-0732">Signal</keyword>
<keyword evidence="3" id="KW-1185">Reference proteome</keyword>
<dbReference type="PANTHER" id="PTHR37487:SF3">
    <property type="entry name" value="CLEAVAGE_POLYADENYLATION SPECIFICITY FACTOR A SUBUNIT N-TERMINAL DOMAIN-CONTAINING PROTEIN"/>
    <property type="match status" value="1"/>
</dbReference>
<sequence length="108" mass="11229">MLFKVFTVAVALASSIAAYPLVINTPAEAQQCVPTLVTWEGGVPSYQLKYAVISGGHLIGLFLDIDATQFLWPTNVTAGTTVALQIVDSIGQAAQTGSFVIQPGSTGC</sequence>
<name>A0AAD7XEF6_9APHY</name>
<organism evidence="2 3">
    <name type="scientific">Trametes cubensis</name>
    <dbReference type="NCBI Taxonomy" id="1111947"/>
    <lineage>
        <taxon>Eukaryota</taxon>
        <taxon>Fungi</taxon>
        <taxon>Dikarya</taxon>
        <taxon>Basidiomycota</taxon>
        <taxon>Agaricomycotina</taxon>
        <taxon>Agaricomycetes</taxon>
        <taxon>Polyporales</taxon>
        <taxon>Polyporaceae</taxon>
        <taxon>Trametes</taxon>
    </lineage>
</organism>
<dbReference type="AlphaFoldDB" id="A0AAD7XEF6"/>
<feature type="chain" id="PRO_5041918443" evidence="1">
    <location>
        <begin position="19"/>
        <end position="108"/>
    </location>
</feature>